<protein>
    <submittedName>
        <fullName evidence="2">Kelch repeat type 1-containing protein</fullName>
    </submittedName>
</protein>
<dbReference type="PANTHER" id="PTHR45632">
    <property type="entry name" value="LD33804P"/>
    <property type="match status" value="1"/>
</dbReference>
<dbReference type="RefSeq" id="WP_013538895.1">
    <property type="nucleotide sequence ID" value="NC_014931.1"/>
</dbReference>
<dbReference type="HOGENOM" id="CLU_004253_10_7_4"/>
<reference evidence="2 3" key="2">
    <citation type="journal article" date="2013" name="Genome Announc.">
        <title>Genome of the Root-Associated Plant Growth-Promoting Bacterium Variovorax paradoxus Strain EPS.</title>
        <authorList>
            <person name="Han J.I."/>
            <person name="Spain J.C."/>
            <person name="Leadbetter J.R."/>
            <person name="Ovchinnikova G."/>
            <person name="Goodwin L.A."/>
            <person name="Han C.S."/>
            <person name="Woyke T."/>
            <person name="Davenport K.W."/>
            <person name="Orwin P.M."/>
        </authorList>
    </citation>
    <scope>NUCLEOTIDE SEQUENCE [LARGE SCALE GENOMIC DNA]</scope>
    <source>
        <strain evidence="2 3">EPS</strain>
    </source>
</reference>
<evidence type="ECO:0000313" key="2">
    <source>
        <dbReference type="EMBL" id="ADU34649.1"/>
    </source>
</evidence>
<dbReference type="OrthoDB" id="601499at2"/>
<keyword evidence="1" id="KW-0732">Signal</keyword>
<feature type="signal peptide" evidence="1">
    <location>
        <begin position="1"/>
        <end position="19"/>
    </location>
</feature>
<evidence type="ECO:0000256" key="1">
    <source>
        <dbReference type="SAM" id="SignalP"/>
    </source>
</evidence>
<proteinExistence type="predicted"/>
<sequence length="484" mass="49373">MRGVLGALSAVLFCSLLLAGCGGGGGGGGFPFNLGGNTPEIKDFAIGGGVTGISPGGQIVLKNNGGDPLTLSADGPFSFKQRIREGANYTVSVSSTLPTQACTVVFASGVATADVASVKVVCGPAQEAVFQPAAAMLTPRVEHTLIALPDGTVLALGGQDLGLKGVTSIERYDPASNLWKSAGTLPFQSLQAAVFLPSSGKVLVVGTGAGSQLYDPATQAFTPSGGFVTLATVRQLILLLDGRVLASDGNLVELYRPDTGVWRASATASMDHQGGAFTLMANGKILVSGGLLGGTIADSEVFDPSTEKWTTVGRLATSRSGHRGVLLSTGKVLAVGGATGTVAHACSCGLRTVAQAELFDPSTNMWSSAGSLLVGRNGFSSTLMPTGRVLVAGGSIQGEIDQSTQGFRRTIPSPLSNVEVYDPLTNMWQSWGTLLAARSGHSASLMSSGKLLLSGGSAANPDNPTNPDPYAWHIEFVTSSEIGW</sequence>
<dbReference type="eggNOG" id="COG3055">
    <property type="taxonomic scope" value="Bacteria"/>
</dbReference>
<organism evidence="2 3">
    <name type="scientific">Variovorax paradoxus (strain EPS)</name>
    <dbReference type="NCBI Taxonomy" id="595537"/>
    <lineage>
        <taxon>Bacteria</taxon>
        <taxon>Pseudomonadati</taxon>
        <taxon>Pseudomonadota</taxon>
        <taxon>Betaproteobacteria</taxon>
        <taxon>Burkholderiales</taxon>
        <taxon>Comamonadaceae</taxon>
        <taxon>Variovorax</taxon>
    </lineage>
</organism>
<dbReference type="KEGG" id="vpe:Varpa_0427"/>
<reference evidence="3" key="1">
    <citation type="submission" date="2010-12" db="EMBL/GenBank/DDBJ databases">
        <title>Complete sequence of Variovorax paradoxus EPS.</title>
        <authorList>
            <consortium name="US DOE Joint Genome Institute"/>
            <person name="Lucas S."/>
            <person name="Copeland A."/>
            <person name="Lapidus A."/>
            <person name="Cheng J.-F."/>
            <person name="Goodwin L."/>
            <person name="Pitluck S."/>
            <person name="Teshima H."/>
            <person name="Detter J.C."/>
            <person name="Han C."/>
            <person name="Tapia R."/>
            <person name="Land M."/>
            <person name="Hauser L."/>
            <person name="Kyrpides N."/>
            <person name="Ivanova N."/>
            <person name="Ovchinnikova G."/>
            <person name="Orwin P."/>
            <person name="Han J.-I.G."/>
            <person name="Woyke T."/>
        </authorList>
    </citation>
    <scope>NUCLEOTIDE SEQUENCE [LARGE SCALE GENOMIC DNA]</scope>
    <source>
        <strain evidence="3">EPS</strain>
    </source>
</reference>
<dbReference type="AlphaFoldDB" id="E6V3F9"/>
<name>E6V3F9_VARPE</name>
<dbReference type="InterPro" id="IPR006652">
    <property type="entry name" value="Kelch_1"/>
</dbReference>
<gene>
    <name evidence="2" type="ordered locus">Varpa_0427</name>
</gene>
<dbReference type="Pfam" id="PF01344">
    <property type="entry name" value="Kelch_1"/>
    <property type="match status" value="1"/>
</dbReference>
<dbReference type="EMBL" id="CP002417">
    <property type="protein sequence ID" value="ADU34649.1"/>
    <property type="molecule type" value="Genomic_DNA"/>
</dbReference>
<dbReference type="SMART" id="SM00612">
    <property type="entry name" value="Kelch"/>
    <property type="match status" value="4"/>
</dbReference>
<dbReference type="PROSITE" id="PS51257">
    <property type="entry name" value="PROKAR_LIPOPROTEIN"/>
    <property type="match status" value="1"/>
</dbReference>
<dbReference type="Proteomes" id="UP000008917">
    <property type="component" value="Chromosome"/>
</dbReference>
<dbReference type="Gene3D" id="2.130.10.80">
    <property type="entry name" value="Galactose oxidase/kelch, beta-propeller"/>
    <property type="match status" value="4"/>
</dbReference>
<dbReference type="STRING" id="595537.Varpa_0427"/>
<feature type="chain" id="PRO_5003210585" evidence="1">
    <location>
        <begin position="20"/>
        <end position="484"/>
    </location>
</feature>
<accession>E6V3F9</accession>
<dbReference type="InterPro" id="IPR037293">
    <property type="entry name" value="Gal_Oxidase_central_sf"/>
</dbReference>
<dbReference type="InterPro" id="IPR015915">
    <property type="entry name" value="Kelch-typ_b-propeller"/>
</dbReference>
<dbReference type="SUPFAM" id="SSF117281">
    <property type="entry name" value="Kelch motif"/>
    <property type="match status" value="2"/>
</dbReference>
<evidence type="ECO:0000313" key="3">
    <source>
        <dbReference type="Proteomes" id="UP000008917"/>
    </source>
</evidence>